<gene>
    <name evidence="1" type="ORF">AVEN_269193_1</name>
</gene>
<dbReference type="Proteomes" id="UP000499080">
    <property type="component" value="Unassembled WGS sequence"/>
</dbReference>
<evidence type="ECO:0000313" key="2">
    <source>
        <dbReference type="Proteomes" id="UP000499080"/>
    </source>
</evidence>
<proteinExistence type="predicted"/>
<sequence>MSTSSFLQMFKQHARSFRPVSTAHHVSCAAFVSDDLIKASHVFLRIDRVQKSLKPPYAGPYKVLSRSEKVFAVDIDGKPTTLSIDRLKAANLFLDEIPSKLSPPVPAYIAQKSEVVTRSGSLSRRVVHFQTSQFL</sequence>
<name>A0A4Y2I1Q0_ARAVE</name>
<dbReference type="PANTHER" id="PTHR38681:SF1">
    <property type="entry name" value="RETROVIRUS-RELATED POL POLYPROTEIN FROM TRANSPOSON 412-LIKE PROTEIN"/>
    <property type="match status" value="1"/>
</dbReference>
<dbReference type="AlphaFoldDB" id="A0A4Y2I1Q0"/>
<dbReference type="OrthoDB" id="422540at2759"/>
<dbReference type="EMBL" id="BGPR01002325">
    <property type="protein sequence ID" value="GBM71641.1"/>
    <property type="molecule type" value="Genomic_DNA"/>
</dbReference>
<reference evidence="1 2" key="1">
    <citation type="journal article" date="2019" name="Sci. Rep.">
        <title>Orb-weaving spider Araneus ventricosus genome elucidates the spidroin gene catalogue.</title>
        <authorList>
            <person name="Kono N."/>
            <person name="Nakamura H."/>
            <person name="Ohtoshi R."/>
            <person name="Moran D.A.P."/>
            <person name="Shinohara A."/>
            <person name="Yoshida Y."/>
            <person name="Fujiwara M."/>
            <person name="Mori M."/>
            <person name="Tomita M."/>
            <person name="Arakawa K."/>
        </authorList>
    </citation>
    <scope>NUCLEOTIDE SEQUENCE [LARGE SCALE GENOMIC DNA]</scope>
</reference>
<dbReference type="PANTHER" id="PTHR38681">
    <property type="entry name" value="RETROVIRUS-RELATED POL POLYPROTEIN FROM TRANSPOSON 412-LIKE PROTEIN-RELATED"/>
    <property type="match status" value="1"/>
</dbReference>
<evidence type="ECO:0000313" key="1">
    <source>
        <dbReference type="EMBL" id="GBM71641.1"/>
    </source>
</evidence>
<accession>A0A4Y2I1Q0</accession>
<protein>
    <submittedName>
        <fullName evidence="1">Uncharacterized protein</fullName>
    </submittedName>
</protein>
<organism evidence="1 2">
    <name type="scientific">Araneus ventricosus</name>
    <name type="common">Orbweaver spider</name>
    <name type="synonym">Epeira ventricosa</name>
    <dbReference type="NCBI Taxonomy" id="182803"/>
    <lineage>
        <taxon>Eukaryota</taxon>
        <taxon>Metazoa</taxon>
        <taxon>Ecdysozoa</taxon>
        <taxon>Arthropoda</taxon>
        <taxon>Chelicerata</taxon>
        <taxon>Arachnida</taxon>
        <taxon>Araneae</taxon>
        <taxon>Araneomorphae</taxon>
        <taxon>Entelegynae</taxon>
        <taxon>Araneoidea</taxon>
        <taxon>Araneidae</taxon>
        <taxon>Araneus</taxon>
    </lineage>
</organism>
<comment type="caution">
    <text evidence="1">The sequence shown here is derived from an EMBL/GenBank/DDBJ whole genome shotgun (WGS) entry which is preliminary data.</text>
</comment>
<keyword evidence="2" id="KW-1185">Reference proteome</keyword>